<dbReference type="GO" id="GO:0008893">
    <property type="term" value="F:guanosine-3',5'-bis(diphosphate) 3'-diphosphatase activity"/>
    <property type="evidence" value="ECO:0007669"/>
    <property type="project" value="UniProtKB-EC"/>
</dbReference>
<dbReference type="InterPro" id="IPR052194">
    <property type="entry name" value="MESH1"/>
</dbReference>
<protein>
    <recommendedName>
        <fullName evidence="8">Guanosine-3',5'-bis(diphosphate) 3'-pyrophosphohydrolase MESH1</fullName>
        <ecNumber evidence="5">3.1.7.2</ecNumber>
    </recommendedName>
    <alternativeName>
        <fullName evidence="9">Metazoan SpoT homolog 1</fullName>
    </alternativeName>
    <alternativeName>
        <fullName evidence="10">Penta-phosphate guanosine-3'-pyrophosphohydrolase</fullName>
    </alternativeName>
</protein>
<evidence type="ECO:0000256" key="11">
    <source>
        <dbReference type="ARBA" id="ARBA00047968"/>
    </source>
</evidence>
<dbReference type="KEGG" id="aqu:100637024"/>
<name>A0A1X7VUH8_AMPQE</name>
<evidence type="ECO:0000313" key="14">
    <source>
        <dbReference type="Proteomes" id="UP000007879"/>
    </source>
</evidence>
<evidence type="ECO:0000256" key="2">
    <source>
        <dbReference type="ARBA" id="ARBA00022723"/>
    </source>
</evidence>
<reference evidence="14" key="1">
    <citation type="journal article" date="2010" name="Nature">
        <title>The Amphimedon queenslandica genome and the evolution of animal complexity.</title>
        <authorList>
            <person name="Srivastava M."/>
            <person name="Simakov O."/>
            <person name="Chapman J."/>
            <person name="Fahey B."/>
            <person name="Gauthier M.E."/>
            <person name="Mitros T."/>
            <person name="Richards G.S."/>
            <person name="Conaco C."/>
            <person name="Dacre M."/>
            <person name="Hellsten U."/>
            <person name="Larroux C."/>
            <person name="Putnam N.H."/>
            <person name="Stanke M."/>
            <person name="Adamska M."/>
            <person name="Darling A."/>
            <person name="Degnan S.M."/>
            <person name="Oakley T.H."/>
            <person name="Plachetzki D.C."/>
            <person name="Zhai Y."/>
            <person name="Adamski M."/>
            <person name="Calcino A."/>
            <person name="Cummins S.F."/>
            <person name="Goodstein D.M."/>
            <person name="Harris C."/>
            <person name="Jackson D.J."/>
            <person name="Leys S.P."/>
            <person name="Shu S."/>
            <person name="Woodcroft B.J."/>
            <person name="Vervoort M."/>
            <person name="Kosik K.S."/>
            <person name="Manning G."/>
            <person name="Degnan B.M."/>
            <person name="Rokhsar D.S."/>
        </authorList>
    </citation>
    <scope>NUCLEOTIDE SEQUENCE [LARGE SCALE GENOMIC DNA]</scope>
</reference>
<dbReference type="EC" id="3.1.7.2" evidence="5"/>
<dbReference type="Pfam" id="PF13328">
    <property type="entry name" value="HD_4"/>
    <property type="match status" value="1"/>
</dbReference>
<dbReference type="InterPro" id="IPR003607">
    <property type="entry name" value="HD/PDEase_dom"/>
</dbReference>
<dbReference type="Gene3D" id="1.10.3210.10">
    <property type="entry name" value="Hypothetical protein af1432"/>
    <property type="match status" value="1"/>
</dbReference>
<reference evidence="13" key="2">
    <citation type="submission" date="2017-05" db="UniProtKB">
        <authorList>
            <consortium name="EnsemblMetazoa"/>
        </authorList>
    </citation>
    <scope>IDENTIFICATION</scope>
</reference>
<keyword evidence="14" id="KW-1185">Reference proteome</keyword>
<evidence type="ECO:0000256" key="10">
    <source>
        <dbReference type="ARBA" id="ARBA00041770"/>
    </source>
</evidence>
<evidence type="ECO:0000256" key="8">
    <source>
        <dbReference type="ARBA" id="ARBA00040793"/>
    </source>
</evidence>
<comment type="catalytic activity">
    <reaction evidence="11">
        <text>guanosine 3',5'-bis(diphosphate) + H2O = GDP + diphosphate + H(+)</text>
        <dbReference type="Rhea" id="RHEA:14253"/>
        <dbReference type="ChEBI" id="CHEBI:15377"/>
        <dbReference type="ChEBI" id="CHEBI:15378"/>
        <dbReference type="ChEBI" id="CHEBI:33019"/>
        <dbReference type="ChEBI" id="CHEBI:58189"/>
        <dbReference type="ChEBI" id="CHEBI:77828"/>
        <dbReference type="EC" id="3.1.7.2"/>
    </reaction>
</comment>
<dbReference type="STRING" id="400682.A0A1X7VUH8"/>
<feature type="domain" description="HD/PDEase" evidence="12">
    <location>
        <begin position="29"/>
        <end position="137"/>
    </location>
</feature>
<evidence type="ECO:0000256" key="3">
    <source>
        <dbReference type="ARBA" id="ARBA00022801"/>
    </source>
</evidence>
<dbReference type="Proteomes" id="UP000007879">
    <property type="component" value="Unassembled WGS sequence"/>
</dbReference>
<dbReference type="EnsemblMetazoa" id="Aqu2.1.43520_001">
    <property type="protein sequence ID" value="Aqu2.1.43520_001"/>
    <property type="gene ID" value="Aqu2.1.43520"/>
</dbReference>
<evidence type="ECO:0000256" key="4">
    <source>
        <dbReference type="ARBA" id="ARBA00023211"/>
    </source>
</evidence>
<dbReference type="OrthoDB" id="430679at2759"/>
<keyword evidence="2" id="KW-0479">Metal-binding</keyword>
<evidence type="ECO:0000259" key="12">
    <source>
        <dbReference type="SMART" id="SM00471"/>
    </source>
</evidence>
<evidence type="ECO:0000313" key="13">
    <source>
        <dbReference type="EnsemblMetazoa" id="Aqu2.1.43520_001"/>
    </source>
</evidence>
<dbReference type="PANTHER" id="PTHR46246">
    <property type="entry name" value="GUANOSINE-3',5'-BIS(DIPHOSPHATE) 3'-PYROPHOSPHOHYDROLASE MESH1"/>
    <property type="match status" value="1"/>
</dbReference>
<proteinExistence type="inferred from homology"/>
<accession>A0A1X7VUH8</accession>
<dbReference type="InParanoid" id="A0A1X7VUH8"/>
<organism evidence="13">
    <name type="scientific">Amphimedon queenslandica</name>
    <name type="common">Sponge</name>
    <dbReference type="NCBI Taxonomy" id="400682"/>
    <lineage>
        <taxon>Eukaryota</taxon>
        <taxon>Metazoa</taxon>
        <taxon>Porifera</taxon>
        <taxon>Demospongiae</taxon>
        <taxon>Heteroscleromorpha</taxon>
        <taxon>Haplosclerida</taxon>
        <taxon>Niphatidae</taxon>
        <taxon>Amphimedon</taxon>
    </lineage>
</organism>
<dbReference type="GO" id="GO:0046872">
    <property type="term" value="F:metal ion binding"/>
    <property type="evidence" value="ECO:0007669"/>
    <property type="project" value="UniProtKB-KW"/>
</dbReference>
<evidence type="ECO:0000256" key="9">
    <source>
        <dbReference type="ARBA" id="ARBA00041464"/>
    </source>
</evidence>
<dbReference type="AlphaFoldDB" id="A0A1X7VUH8"/>
<gene>
    <name evidence="13" type="primary">100637024</name>
</gene>
<dbReference type="SUPFAM" id="SSF109604">
    <property type="entry name" value="HD-domain/PDEase-like"/>
    <property type="match status" value="1"/>
</dbReference>
<dbReference type="EnsemblMetazoa" id="XM_003382745.3">
    <property type="protein sequence ID" value="XP_003382793.1"/>
    <property type="gene ID" value="LOC100637024"/>
</dbReference>
<dbReference type="SMART" id="SM00471">
    <property type="entry name" value="HDc"/>
    <property type="match status" value="1"/>
</dbReference>
<dbReference type="eggNOG" id="KOG1157">
    <property type="taxonomic scope" value="Eukaryota"/>
</dbReference>
<dbReference type="CDD" id="cd00077">
    <property type="entry name" value="HDc"/>
    <property type="match status" value="1"/>
</dbReference>
<sequence length="193" mass="21877">MADYPLGQLLEAINFAAIKHSKQRRKDEDKTPYINHPIGVAYSLWKEGGVTDLATLQGAILHDTVEDTDTTLDEIEEKFGPEVRSIVDEVSDDKSLPKAERKRLQVINAPRKSKQAKLIKLADKLYNLRDLSRATPQGWTESRVQEYYQWGAQVIRGILGTNKDLEDAIEEVLRKQKLSLYSDPPEVEADNSD</sequence>
<comment type="function">
    <text evidence="6">ppGpp hydrolyzing enzyme involved in starvation response.</text>
</comment>
<evidence type="ECO:0000256" key="6">
    <source>
        <dbReference type="ARBA" id="ARBA00037781"/>
    </source>
</evidence>
<evidence type="ECO:0000256" key="7">
    <source>
        <dbReference type="ARBA" id="ARBA00038354"/>
    </source>
</evidence>
<evidence type="ECO:0000256" key="5">
    <source>
        <dbReference type="ARBA" id="ARBA00024387"/>
    </source>
</evidence>
<comment type="similarity">
    <text evidence="7">Belongs to the MESH1 family.</text>
</comment>
<evidence type="ECO:0000256" key="1">
    <source>
        <dbReference type="ARBA" id="ARBA00001936"/>
    </source>
</evidence>
<comment type="cofactor">
    <cofactor evidence="1">
        <name>Mn(2+)</name>
        <dbReference type="ChEBI" id="CHEBI:29035"/>
    </cofactor>
</comment>
<dbReference type="PANTHER" id="PTHR46246:SF1">
    <property type="entry name" value="GUANOSINE-3',5'-BIS(DIPHOSPHATE) 3'-PYROPHOSPHOHYDROLASE MESH1"/>
    <property type="match status" value="1"/>
</dbReference>
<keyword evidence="3" id="KW-0378">Hydrolase</keyword>
<dbReference type="FunFam" id="1.10.3210.10:FF:000012">
    <property type="entry name" value="HD domain containing 3"/>
    <property type="match status" value="1"/>
</dbReference>
<keyword evidence="4" id="KW-0464">Manganese</keyword>